<keyword evidence="3" id="KW-1003">Cell membrane</keyword>
<evidence type="ECO:0000256" key="1">
    <source>
        <dbReference type="ARBA" id="ARBA00004651"/>
    </source>
</evidence>
<evidence type="ECO:0000256" key="7">
    <source>
        <dbReference type="ARBA" id="ARBA00022989"/>
    </source>
</evidence>
<evidence type="ECO:0000256" key="9">
    <source>
        <dbReference type="SAM" id="Phobius"/>
    </source>
</evidence>
<evidence type="ECO:0000256" key="6">
    <source>
        <dbReference type="ARBA" id="ARBA00022840"/>
    </source>
</evidence>
<dbReference type="InterPro" id="IPR036640">
    <property type="entry name" value="ABC1_TM_sf"/>
</dbReference>
<dbReference type="InterPro" id="IPR003439">
    <property type="entry name" value="ABC_transporter-like_ATP-bd"/>
</dbReference>
<dbReference type="InterPro" id="IPR027417">
    <property type="entry name" value="P-loop_NTPase"/>
</dbReference>
<keyword evidence="6 12" id="KW-0067">ATP-binding</keyword>
<proteinExistence type="predicted"/>
<keyword evidence="5" id="KW-0547">Nucleotide-binding</keyword>
<dbReference type="EMBL" id="CYZT01000088">
    <property type="protein sequence ID" value="CUO41816.1"/>
    <property type="molecule type" value="Genomic_DNA"/>
</dbReference>
<feature type="domain" description="ABC transporter" evidence="10">
    <location>
        <begin position="336"/>
        <end position="570"/>
    </location>
</feature>
<dbReference type="RefSeq" id="WP_021631653.1">
    <property type="nucleotide sequence ID" value="NZ_JADMOW010000090.1"/>
</dbReference>
<accession>A0A174EZ36</accession>
<dbReference type="GO" id="GO:0005524">
    <property type="term" value="F:ATP binding"/>
    <property type="evidence" value="ECO:0007669"/>
    <property type="project" value="UniProtKB-KW"/>
</dbReference>
<organism evidence="12 13">
    <name type="scientific">Flavonifractor plautii</name>
    <name type="common">Fusobacterium plautii</name>
    <dbReference type="NCBI Taxonomy" id="292800"/>
    <lineage>
        <taxon>Bacteria</taxon>
        <taxon>Bacillati</taxon>
        <taxon>Bacillota</taxon>
        <taxon>Clostridia</taxon>
        <taxon>Eubacteriales</taxon>
        <taxon>Oscillospiraceae</taxon>
        <taxon>Flavonifractor</taxon>
    </lineage>
</organism>
<dbReference type="InterPro" id="IPR011527">
    <property type="entry name" value="ABC1_TM_dom"/>
</dbReference>
<dbReference type="FunFam" id="3.40.50.300:FF:000221">
    <property type="entry name" value="Multidrug ABC transporter ATP-binding protein"/>
    <property type="match status" value="1"/>
</dbReference>
<feature type="domain" description="ABC transmembrane type-1" evidence="11">
    <location>
        <begin position="24"/>
        <end position="305"/>
    </location>
</feature>
<dbReference type="InterPro" id="IPR039421">
    <property type="entry name" value="Type_1_exporter"/>
</dbReference>
<evidence type="ECO:0000256" key="2">
    <source>
        <dbReference type="ARBA" id="ARBA00022448"/>
    </source>
</evidence>
<keyword evidence="7 9" id="KW-1133">Transmembrane helix</keyword>
<evidence type="ECO:0000256" key="4">
    <source>
        <dbReference type="ARBA" id="ARBA00022692"/>
    </source>
</evidence>
<feature type="transmembrane region" description="Helical" evidence="9">
    <location>
        <begin position="24"/>
        <end position="47"/>
    </location>
</feature>
<keyword evidence="4 9" id="KW-0812">Transmembrane</keyword>
<dbReference type="PROSITE" id="PS50929">
    <property type="entry name" value="ABC_TM1F"/>
    <property type="match status" value="1"/>
</dbReference>
<evidence type="ECO:0000259" key="10">
    <source>
        <dbReference type="PROSITE" id="PS50893"/>
    </source>
</evidence>
<dbReference type="GO" id="GO:0140359">
    <property type="term" value="F:ABC-type transporter activity"/>
    <property type="evidence" value="ECO:0007669"/>
    <property type="project" value="InterPro"/>
</dbReference>
<name>A0A174EZ36_FLAPL</name>
<dbReference type="Gene3D" id="1.20.1560.10">
    <property type="entry name" value="ABC transporter type 1, transmembrane domain"/>
    <property type="match status" value="1"/>
</dbReference>
<dbReference type="Gene3D" id="3.40.50.300">
    <property type="entry name" value="P-loop containing nucleotide triphosphate hydrolases"/>
    <property type="match status" value="1"/>
</dbReference>
<feature type="transmembrane region" description="Helical" evidence="9">
    <location>
        <begin position="249"/>
        <end position="269"/>
    </location>
</feature>
<dbReference type="SMART" id="SM00382">
    <property type="entry name" value="AAA"/>
    <property type="match status" value="1"/>
</dbReference>
<keyword evidence="12" id="KW-0378">Hydrolase</keyword>
<keyword evidence="8 9" id="KW-0472">Membrane</keyword>
<dbReference type="AlphaFoldDB" id="A0A174EZ36"/>
<feature type="transmembrane region" description="Helical" evidence="9">
    <location>
        <begin position="163"/>
        <end position="184"/>
    </location>
</feature>
<dbReference type="PANTHER" id="PTHR24221">
    <property type="entry name" value="ATP-BINDING CASSETTE SUB-FAMILY B"/>
    <property type="match status" value="1"/>
</dbReference>
<evidence type="ECO:0000313" key="12">
    <source>
        <dbReference type="EMBL" id="CUO41816.1"/>
    </source>
</evidence>
<dbReference type="PROSITE" id="PS50893">
    <property type="entry name" value="ABC_TRANSPORTER_2"/>
    <property type="match status" value="1"/>
</dbReference>
<feature type="transmembrane region" description="Helical" evidence="9">
    <location>
        <begin position="137"/>
        <end position="157"/>
    </location>
</feature>
<keyword evidence="2" id="KW-0813">Transport</keyword>
<reference evidence="12 13" key="1">
    <citation type="submission" date="2015-09" db="EMBL/GenBank/DDBJ databases">
        <authorList>
            <consortium name="Pathogen Informatics"/>
        </authorList>
    </citation>
    <scope>NUCLEOTIDE SEQUENCE [LARGE SCALE GENOMIC DNA]</scope>
    <source>
        <strain evidence="12 13">2789STDY5608854</strain>
    </source>
</reference>
<dbReference type="SUPFAM" id="SSF90123">
    <property type="entry name" value="ABC transporter transmembrane region"/>
    <property type="match status" value="1"/>
</dbReference>
<dbReference type="PROSITE" id="PS00211">
    <property type="entry name" value="ABC_TRANSPORTER_1"/>
    <property type="match status" value="1"/>
</dbReference>
<dbReference type="Pfam" id="PF00005">
    <property type="entry name" value="ABC_tran"/>
    <property type="match status" value="1"/>
</dbReference>
<dbReference type="InterPro" id="IPR017871">
    <property type="entry name" value="ABC_transporter-like_CS"/>
</dbReference>
<feature type="transmembrane region" description="Helical" evidence="9">
    <location>
        <begin position="275"/>
        <end position="295"/>
    </location>
</feature>
<dbReference type="InterPro" id="IPR003593">
    <property type="entry name" value="AAA+_ATPase"/>
</dbReference>
<evidence type="ECO:0000256" key="8">
    <source>
        <dbReference type="ARBA" id="ARBA00023136"/>
    </source>
</evidence>
<evidence type="ECO:0000256" key="3">
    <source>
        <dbReference type="ARBA" id="ARBA00022475"/>
    </source>
</evidence>
<dbReference type="Proteomes" id="UP000095746">
    <property type="component" value="Unassembled WGS sequence"/>
</dbReference>
<protein>
    <submittedName>
        <fullName evidence="12">Putative multidrug export ATP-binding/permease protein SAV1866</fullName>
        <ecNumber evidence="12">3.6.3.-</ecNumber>
    </submittedName>
</protein>
<dbReference type="PANTHER" id="PTHR24221:SF654">
    <property type="entry name" value="ATP-BINDING CASSETTE SUB-FAMILY B MEMBER 6"/>
    <property type="match status" value="1"/>
</dbReference>
<evidence type="ECO:0000256" key="5">
    <source>
        <dbReference type="ARBA" id="ARBA00022741"/>
    </source>
</evidence>
<dbReference type="GO" id="GO:0005886">
    <property type="term" value="C:plasma membrane"/>
    <property type="evidence" value="ECO:0007669"/>
    <property type="project" value="UniProtKB-SubCell"/>
</dbReference>
<feature type="transmembrane region" description="Helical" evidence="9">
    <location>
        <begin position="59"/>
        <end position="80"/>
    </location>
</feature>
<dbReference type="Pfam" id="PF00664">
    <property type="entry name" value="ABC_membrane"/>
    <property type="match status" value="1"/>
</dbReference>
<dbReference type="SUPFAM" id="SSF52540">
    <property type="entry name" value="P-loop containing nucleoside triphosphate hydrolases"/>
    <property type="match status" value="1"/>
</dbReference>
<dbReference type="GO" id="GO:0016887">
    <property type="term" value="F:ATP hydrolysis activity"/>
    <property type="evidence" value="ECO:0007669"/>
    <property type="project" value="InterPro"/>
</dbReference>
<dbReference type="EC" id="3.6.3.-" evidence="12"/>
<evidence type="ECO:0000259" key="11">
    <source>
        <dbReference type="PROSITE" id="PS50929"/>
    </source>
</evidence>
<evidence type="ECO:0000313" key="13">
    <source>
        <dbReference type="Proteomes" id="UP000095746"/>
    </source>
</evidence>
<comment type="subcellular location">
    <subcellularLocation>
        <location evidence="1">Cell membrane</location>
        <topology evidence="1">Multi-pass membrane protein</topology>
    </subcellularLocation>
</comment>
<sequence>MKQQSPMLRLWELGEGQQGGLKRAVLSAVVGVLFGMLPYFAVAQIILGLLSGNQESSFYLTWCAVALVGFLLRATLYSLALSQSHKATFAILKSIREKVLEKLPKMPLGTILDTSSGQMKQVIVDQVESMERPLAHLLPEMTANVLGPVCILIYLFVLDWRMALLSLVSIPVGMAFMMAVMAGYGKQYEGSVKTTQAMNSAIVEYIGGIEVIKAFNQGKQSYARFSDSVKANASYFYHWMKSCQMPVSLARAISPTTMITILPVGWLLYTGGSLPIETFITTIVLSLGIAGPLLAAMDFVDSLAKVGTIVGSVDAILNGAEQDHGETPAEFQGRGIQLSHVSFGYHADKEVLHDVSLTIPAGTMTAFVGPSGSGKSTIAKLIAGFWDVTSGAITLGGQDLNRVPLKQLYDQVAFVSQDNYLFDESIRENIRMGRPAATDAEVEAVAKAAGCDAFIRSLEHGYDTVVGGGGAHLSGGERQRIAIARAMLKDAPIVVLDEATAYIDPENEAVVQQAVGKLVAGKTVLVIAHRLSTITGADQIVVVNGGRSQDVGTHGELLKNCPLYQEMWRAHMGAKEGEQA</sequence>
<gene>
    <name evidence="12" type="ORF">ERS852411_01506</name>
</gene>